<dbReference type="GeneID" id="9704077"/>
<name>D9PUS5_METTM</name>
<evidence type="ECO:0000313" key="2">
    <source>
        <dbReference type="EMBL" id="ADL57972.1"/>
    </source>
</evidence>
<dbReference type="Proteomes" id="UP000000345">
    <property type="component" value="Chromosome"/>
</dbReference>
<dbReference type="Gene3D" id="3.40.50.150">
    <property type="entry name" value="Vaccinia Virus protein VP39"/>
    <property type="match status" value="1"/>
</dbReference>
<dbReference type="InterPro" id="IPR029063">
    <property type="entry name" value="SAM-dependent_MTases_sf"/>
</dbReference>
<keyword evidence="3" id="KW-1185">Reference proteome</keyword>
<reference key="1">
    <citation type="submission" date="2009-08" db="EMBL/GenBank/DDBJ databases">
        <title>The genome sequence of Methanothermobacter marburgensis.</title>
        <authorList>
            <person name="Kaster A."/>
            <person name="Seedorf H."/>
            <person name="Goenrich M."/>
            <person name="Wiezer A."/>
            <person name="Liesegang H."/>
            <person name="Thauer R."/>
            <person name="Gottschalk G."/>
        </authorList>
    </citation>
    <scope>NUCLEOTIDE SEQUENCE</scope>
    <source>
        <strain>Marburg</strain>
    </source>
</reference>
<dbReference type="RefSeq" id="WP_013295199.1">
    <property type="nucleotide sequence ID" value="NC_014408.1"/>
</dbReference>
<dbReference type="AlphaFoldDB" id="D9PUS5"/>
<dbReference type="KEGG" id="mmg:MTBMA_c03710"/>
<evidence type="ECO:0000259" key="1">
    <source>
        <dbReference type="Pfam" id="PF08241"/>
    </source>
</evidence>
<protein>
    <recommendedName>
        <fullName evidence="1">Methyltransferase type 11 domain-containing protein</fullName>
    </recommendedName>
</protein>
<organism evidence="2 3">
    <name type="scientific">Methanothermobacter marburgensis (strain ATCC BAA-927 / DSM 2133 / JCM 14651 / NBRC 100331 / OCM 82 / Marburg)</name>
    <name type="common">Methanobacterium thermoautotrophicum</name>
    <dbReference type="NCBI Taxonomy" id="79929"/>
    <lineage>
        <taxon>Archaea</taxon>
        <taxon>Methanobacteriati</taxon>
        <taxon>Methanobacteriota</taxon>
        <taxon>Methanomada group</taxon>
        <taxon>Methanobacteria</taxon>
        <taxon>Methanobacteriales</taxon>
        <taxon>Methanobacteriaceae</taxon>
        <taxon>Methanothermobacter</taxon>
    </lineage>
</organism>
<gene>
    <name evidence="2" type="ordered locus">MTBMA_c03710</name>
</gene>
<dbReference type="Pfam" id="PF08241">
    <property type="entry name" value="Methyltransf_11"/>
    <property type="match status" value="1"/>
</dbReference>
<dbReference type="InterPro" id="IPR013216">
    <property type="entry name" value="Methyltransf_11"/>
</dbReference>
<dbReference type="HOGENOM" id="CLU_077876_1_0_2"/>
<evidence type="ECO:0000313" key="3">
    <source>
        <dbReference type="Proteomes" id="UP000000345"/>
    </source>
</evidence>
<dbReference type="GO" id="GO:0008757">
    <property type="term" value="F:S-adenosylmethionine-dependent methyltransferase activity"/>
    <property type="evidence" value="ECO:0007669"/>
    <property type="project" value="InterPro"/>
</dbReference>
<dbReference type="EMBL" id="CP001710">
    <property type="protein sequence ID" value="ADL57972.1"/>
    <property type="molecule type" value="Genomic_DNA"/>
</dbReference>
<accession>D9PUS5</accession>
<proteinExistence type="predicted"/>
<feature type="domain" description="Methyltransferase type 11" evidence="1">
    <location>
        <begin position="117"/>
        <end position="169"/>
    </location>
</feature>
<dbReference type="GeneID" id="92392962"/>
<dbReference type="STRING" id="79929.MTBMA_c03710"/>
<sequence>MQVIEGPLFTARTCQEYMKMFDLRINELKGLRILDCPAGASSFTPIMAKRGLDVRACDIMYGEEADTLGNMCREHLMALTDALKRIRNHFVWRFYSSPEEMLEKRLNACGCFEESYREHPELYVRGDLRDLPFDDDEFDLLLSSHLLFIYDHRLDREFHERAISEMIRVSSEVRIYPIVKENGKLSDYAEGILEDKRDEFDAFTVSVDYEFRRGGNMMLVLKGI</sequence>
<dbReference type="SUPFAM" id="SSF53335">
    <property type="entry name" value="S-adenosyl-L-methionine-dependent methyltransferases"/>
    <property type="match status" value="1"/>
</dbReference>
<reference evidence="2 3" key="2">
    <citation type="journal article" date="2010" name="J. Bacteriol.">
        <title>Complete genome sequence of Methanothermobacter marburgensis, a methanoarchaeon model organism.</title>
        <authorList>
            <person name="Liesegang H."/>
            <person name="Kaster A.K."/>
            <person name="Wiezer A."/>
            <person name="Goenrich M."/>
            <person name="Wollherr A."/>
            <person name="Seedorf H."/>
            <person name="Gottschalk G."/>
            <person name="Thauer R.K."/>
        </authorList>
    </citation>
    <scope>NUCLEOTIDE SEQUENCE [LARGE SCALE GENOMIC DNA]</scope>
    <source>
        <strain evidence="3">ATCC BAA-927 / DSM 2133 / JCM 14651 / NBRC 100331 / OCM 82 / Marburg</strain>
    </source>
</reference>
<dbReference type="PaxDb" id="79929-MTBMA_c03710"/>